<keyword evidence="7" id="KW-1185">Reference proteome</keyword>
<feature type="repeat" description="WD" evidence="3">
    <location>
        <begin position="708"/>
        <end position="749"/>
    </location>
</feature>
<dbReference type="Pfam" id="PF00931">
    <property type="entry name" value="NB-ARC"/>
    <property type="match status" value="1"/>
</dbReference>
<dbReference type="PANTHER" id="PTHR22847:SF637">
    <property type="entry name" value="WD REPEAT DOMAIN 5B"/>
    <property type="match status" value="1"/>
</dbReference>
<dbReference type="OrthoDB" id="135039at2"/>
<keyword evidence="2" id="KW-0677">Repeat</keyword>
<dbReference type="SUPFAM" id="SSF52540">
    <property type="entry name" value="P-loop containing nucleoside triphosphate hydrolases"/>
    <property type="match status" value="1"/>
</dbReference>
<feature type="repeat" description="WD" evidence="3">
    <location>
        <begin position="1053"/>
        <end position="1094"/>
    </location>
</feature>
<dbReference type="InterPro" id="IPR001387">
    <property type="entry name" value="Cro/C1-type_HTH"/>
</dbReference>
<dbReference type="Gene3D" id="1.10.260.40">
    <property type="entry name" value="lambda repressor-like DNA-binding domains"/>
    <property type="match status" value="1"/>
</dbReference>
<dbReference type="SMART" id="SM00320">
    <property type="entry name" value="WD40"/>
    <property type="match status" value="14"/>
</dbReference>
<dbReference type="InterPro" id="IPR001680">
    <property type="entry name" value="WD40_rpt"/>
</dbReference>
<sequence length="1272" mass="140430">MGYHRRYKLKDDRFGLLALTLREKAGLTQTEIATMLGVSERTIRHWEGGTAFPTSENLKKLIEIYWQYGAFHEEHARDEARTLWHQAAESAARRSIPFDELWFEELLQTQRRSPAHVRSSSSSVLTPALISSSQEPATAATGPLPAQSAHPSPASAPATTTHAEWGEAPDASAFYGRQQELATLERWLLSDHCRLVVVLGMGGIGKTTLAVRFAQQVAHRFEFVLWRSLRNAPPLDELLADCIQTLAQQQGLTLPGQLEGRMTLLLDLLRKRRCLLVFDNVETLLQPGSFEGRYREGYEGYGRLLRHVAECTHQSCLLLTSRELPGELEPLEGPLSPVRALKLFGLEREAIQQLLEERRLSGTPHAWDELVRHYAGNPLALKIAAATVQEVFGGQIEAFLREGPMLLHTVRQLLDYQFERLSSLESDLMYWLAIEREMVPLEELSQDLLGAVSRREVLAALKSLRWRCLVERAEQGAIFTLQPVVMEYVSERLVEEVCSEILQERPRLLLSHALMKANSQDYIRESQIRMLLQPLLECLLSFCGDEERLEERLMALASSLRGLPYTAQGYGGGNLVNLVATLNGHVRDKDFSGLAVRQAYLQGIEAQRASFASAWLSDSLFTEPVESIASLTLSPDGHLLAVGSFSGQIRLWHLTEGSPLLTLRGHSRMAWALAFSPDGRLLASGGYDRSVKLWHVSGEERGQCFRLFQGHEKWVRAVAFSPDGRLLASSGMDQTIRLWEIETGRCLKVLYGHIGPVWDLAFSPDGRFLVSSGNDETVRLWELQSGACLRILRGHSGDIMAVAFHPQGELFASGGEDGLVNLWDMASGHLLATLRLHTTRAATIAFNPEGTLLASGCDDGAVEIWQLSGEAQRLRILHGHSTFVSAVAFGPAGLLISVSYSGKVKLWDVESGKCLRILQGHSSVARSMAFSPDGRYLVHGDDNGLLRLWLLEPGGQARCLYAFQGHAGPIWSILFRDSQTFISSGDDQAIRLWSLSEQEGTTRCLQTWHGHSAVIWSLALAPDGQRLASGSHDRTVQLWDLRREGQAACLKTLHGHSSMVWSLAFSPDGSLLASGDNDGEIKLWEVESGRCLRTLQGEASPIGALTFSPDGRFLLSSSNDGSLSLWEVSSGYRCQRWPGHGALTWFRAIAFSPDGSLLASGDEHSLRLGQIDGLSYHLCEQTFASHRGQVWSVAFSADGELLASGDDAGVIFVSQARTGACLYVLQSERPYEGMNIRHVRGLSEAQKASLKALGACEGSETTPIAPSLPAKS</sequence>
<feature type="repeat" description="WD" evidence="3">
    <location>
        <begin position="918"/>
        <end position="949"/>
    </location>
</feature>
<dbReference type="InterPro" id="IPR002182">
    <property type="entry name" value="NB-ARC"/>
</dbReference>
<feature type="repeat" description="WD" evidence="3">
    <location>
        <begin position="1095"/>
        <end position="1136"/>
    </location>
</feature>
<feature type="domain" description="HTH cro/C1-type" evidence="5">
    <location>
        <begin position="21"/>
        <end position="65"/>
    </location>
</feature>
<feature type="repeat" description="WD" evidence="3">
    <location>
        <begin position="834"/>
        <end position="868"/>
    </location>
</feature>
<feature type="repeat" description="WD" evidence="3">
    <location>
        <begin position="792"/>
        <end position="833"/>
    </location>
</feature>
<evidence type="ECO:0000313" key="7">
    <source>
        <dbReference type="Proteomes" id="UP000248706"/>
    </source>
</evidence>
<gene>
    <name evidence="6" type="ORF">A4R35_18760</name>
</gene>
<dbReference type="Gene3D" id="2.130.10.10">
    <property type="entry name" value="YVTN repeat-like/Quinoprotein amine dehydrogenase"/>
    <property type="match status" value="6"/>
</dbReference>
<evidence type="ECO:0000256" key="1">
    <source>
        <dbReference type="ARBA" id="ARBA00022574"/>
    </source>
</evidence>
<feature type="repeat" description="WD" evidence="3">
    <location>
        <begin position="963"/>
        <end position="1003"/>
    </location>
</feature>
<feature type="repeat" description="WD" evidence="3">
    <location>
        <begin position="663"/>
        <end position="697"/>
    </location>
</feature>
<dbReference type="CDD" id="cd00093">
    <property type="entry name" value="HTH_XRE"/>
    <property type="match status" value="1"/>
</dbReference>
<dbReference type="CDD" id="cd00200">
    <property type="entry name" value="WD40"/>
    <property type="match status" value="2"/>
</dbReference>
<evidence type="ECO:0000313" key="6">
    <source>
        <dbReference type="EMBL" id="RAQ97586.1"/>
    </source>
</evidence>
<feature type="repeat" description="WD" evidence="3">
    <location>
        <begin position="750"/>
        <end position="791"/>
    </location>
</feature>
<dbReference type="SUPFAM" id="SSF50978">
    <property type="entry name" value="WD40 repeat-like"/>
    <property type="match status" value="3"/>
</dbReference>
<dbReference type="InterPro" id="IPR019775">
    <property type="entry name" value="WD40_repeat_CS"/>
</dbReference>
<dbReference type="PRINTS" id="PR00364">
    <property type="entry name" value="DISEASERSIST"/>
</dbReference>
<dbReference type="PROSITE" id="PS50082">
    <property type="entry name" value="WD_REPEATS_2"/>
    <property type="match status" value="12"/>
</dbReference>
<dbReference type="PANTHER" id="PTHR22847">
    <property type="entry name" value="WD40 REPEAT PROTEIN"/>
    <property type="match status" value="1"/>
</dbReference>
<dbReference type="EMBL" id="MCIF01000002">
    <property type="protein sequence ID" value="RAQ97586.1"/>
    <property type="molecule type" value="Genomic_DNA"/>
</dbReference>
<feature type="repeat" description="WD" evidence="3">
    <location>
        <begin position="877"/>
        <end position="917"/>
    </location>
</feature>
<dbReference type="PRINTS" id="PR00320">
    <property type="entry name" value="GPROTEINBRPT"/>
</dbReference>
<dbReference type="GO" id="GO:0043531">
    <property type="term" value="F:ADP binding"/>
    <property type="evidence" value="ECO:0007669"/>
    <property type="project" value="InterPro"/>
</dbReference>
<organism evidence="6 7">
    <name type="scientific">Thermogemmatispora tikiterensis</name>
    <dbReference type="NCBI Taxonomy" id="1825093"/>
    <lineage>
        <taxon>Bacteria</taxon>
        <taxon>Bacillati</taxon>
        <taxon>Chloroflexota</taxon>
        <taxon>Ktedonobacteria</taxon>
        <taxon>Thermogemmatisporales</taxon>
        <taxon>Thermogemmatisporaceae</taxon>
        <taxon>Thermogemmatispora</taxon>
    </lineage>
</organism>
<feature type="region of interest" description="Disordered" evidence="4">
    <location>
        <begin position="131"/>
        <end position="162"/>
    </location>
</feature>
<proteinExistence type="predicted"/>
<dbReference type="InterPro" id="IPR036322">
    <property type="entry name" value="WD40_repeat_dom_sf"/>
</dbReference>
<feature type="repeat" description="WD" evidence="3">
    <location>
        <begin position="621"/>
        <end position="662"/>
    </location>
</feature>
<evidence type="ECO:0000256" key="4">
    <source>
        <dbReference type="SAM" id="MobiDB-lite"/>
    </source>
</evidence>
<feature type="compositionally biased region" description="Low complexity" evidence="4">
    <location>
        <begin position="148"/>
        <end position="162"/>
    </location>
</feature>
<feature type="repeat" description="WD" evidence="3">
    <location>
        <begin position="1008"/>
        <end position="1042"/>
    </location>
</feature>
<keyword evidence="1 3" id="KW-0853">WD repeat</keyword>
<dbReference type="Pfam" id="PF00400">
    <property type="entry name" value="WD40"/>
    <property type="match status" value="14"/>
</dbReference>
<reference evidence="6 7" key="1">
    <citation type="submission" date="2016-08" db="EMBL/GenBank/DDBJ databases">
        <title>Analysis of Carbohydrate Active Enzymes in Thermogemmatispora T81 Reveals Carbohydrate Degradation Ability.</title>
        <authorList>
            <person name="Tomazini A."/>
            <person name="Lal S."/>
            <person name="Stott M."/>
            <person name="Henrissat B."/>
            <person name="Polikarpov I."/>
            <person name="Sparling R."/>
            <person name="Levin D.B."/>
        </authorList>
    </citation>
    <scope>NUCLEOTIDE SEQUENCE [LARGE SCALE GENOMIC DNA]</scope>
    <source>
        <strain evidence="6 7">T81</strain>
    </source>
</reference>
<dbReference type="Pfam" id="PF01381">
    <property type="entry name" value="HTH_3"/>
    <property type="match status" value="1"/>
</dbReference>
<dbReference type="Gene3D" id="3.40.50.300">
    <property type="entry name" value="P-loop containing nucleotide triphosphate hydrolases"/>
    <property type="match status" value="1"/>
</dbReference>
<dbReference type="PROSITE" id="PS50294">
    <property type="entry name" value="WD_REPEATS_REGION"/>
    <property type="match status" value="12"/>
</dbReference>
<dbReference type="InterPro" id="IPR027417">
    <property type="entry name" value="P-loop_NTPase"/>
</dbReference>
<dbReference type="RefSeq" id="WP_112432086.1">
    <property type="nucleotide sequence ID" value="NZ_MCIF01000002.1"/>
</dbReference>
<dbReference type="PROSITE" id="PS00678">
    <property type="entry name" value="WD_REPEATS_1"/>
    <property type="match status" value="5"/>
</dbReference>
<protein>
    <recommendedName>
        <fullName evidence="5">HTH cro/C1-type domain-containing protein</fullName>
    </recommendedName>
</protein>
<evidence type="ECO:0000259" key="5">
    <source>
        <dbReference type="PROSITE" id="PS50943"/>
    </source>
</evidence>
<dbReference type="Proteomes" id="UP000248706">
    <property type="component" value="Unassembled WGS sequence"/>
</dbReference>
<name>A0A328VIQ3_9CHLR</name>
<dbReference type="AlphaFoldDB" id="A0A328VIQ3"/>
<dbReference type="PROSITE" id="PS50943">
    <property type="entry name" value="HTH_CROC1"/>
    <property type="match status" value="1"/>
</dbReference>
<dbReference type="GO" id="GO:0003677">
    <property type="term" value="F:DNA binding"/>
    <property type="evidence" value="ECO:0007669"/>
    <property type="project" value="InterPro"/>
</dbReference>
<evidence type="ECO:0000256" key="2">
    <source>
        <dbReference type="ARBA" id="ARBA00022737"/>
    </source>
</evidence>
<evidence type="ECO:0000256" key="3">
    <source>
        <dbReference type="PROSITE-ProRule" id="PRU00221"/>
    </source>
</evidence>
<dbReference type="InterPro" id="IPR020472">
    <property type="entry name" value="WD40_PAC1"/>
</dbReference>
<accession>A0A328VIQ3</accession>
<dbReference type="SMART" id="SM00530">
    <property type="entry name" value="HTH_XRE"/>
    <property type="match status" value="1"/>
</dbReference>
<comment type="caution">
    <text evidence="6">The sequence shown here is derived from an EMBL/GenBank/DDBJ whole genome shotgun (WGS) entry which is preliminary data.</text>
</comment>
<dbReference type="InterPro" id="IPR015943">
    <property type="entry name" value="WD40/YVTN_repeat-like_dom_sf"/>
</dbReference>
<dbReference type="InterPro" id="IPR010982">
    <property type="entry name" value="Lambda_DNA-bd_dom_sf"/>
</dbReference>
<dbReference type="SUPFAM" id="SSF47413">
    <property type="entry name" value="lambda repressor-like DNA-binding domains"/>
    <property type="match status" value="1"/>
</dbReference>